<sequence>MTLQAANRLTAAETQLIESYSDQIGELPGDGGVLAARDRLFDELKRGGLPTRRVEAWHYTDLRNLLRVVPEFVPATDATTASRVVAGSSLFAVLQGVAQEVRAPDGVDVQAFRSTLADGSAAARLVAYDRDDTIGRINSSFVRDGFAVSVDADTVVEAPIELQSVHGAGQLHVRYPVTFGAKSRVTVIERHIGAGTGPALVSSVADLVLGEGAEVTWIILQSEGKEDTHLGQIKAELGENAKFRLFIINVGGKLVRQEVHVRTAGEGSDFTLRGINLIGGESHVDVTMTLGHDVANTTSTEVVRNVVFNRGRGVFQGMIKVAPDAQKTDARMACNTLLLSDDGEFSVKPELEIFADDVQCAHGATVADIDHNHLYYLMSRGIPEKQARALLVRAFVAEIVEELESEALVDALEGVISDWLEHHG</sequence>
<dbReference type="Proteomes" id="UP000252582">
    <property type="component" value="Unassembled WGS sequence"/>
</dbReference>
<dbReference type="PANTHER" id="PTHR43575:SF1">
    <property type="entry name" value="PROTEIN ABCI7, CHLOROPLASTIC"/>
    <property type="match status" value="1"/>
</dbReference>
<accession>A0A6I7HTQ1</accession>
<evidence type="ECO:0000259" key="1">
    <source>
        <dbReference type="Pfam" id="PF01458"/>
    </source>
</evidence>
<reference evidence="2 3" key="1">
    <citation type="submission" date="2018-07" db="EMBL/GenBank/DDBJ databases">
        <title>Genomic Encyclopedia of Type Strains, Phase IV (KMG-IV): sequencing the most valuable type-strain genomes for metagenomic binning, comparative biology and taxonomic classification.</title>
        <authorList>
            <person name="Goeker M."/>
        </authorList>
    </citation>
    <scope>NUCLEOTIDE SEQUENCE [LARGE SCALE GENOMIC DNA]</scope>
    <source>
        <strain evidence="2 3">DSM 25528</strain>
    </source>
</reference>
<protein>
    <submittedName>
        <fullName evidence="2">Fe-S cluster assembly protein SufD</fullName>
    </submittedName>
</protein>
<dbReference type="SUPFAM" id="SSF101960">
    <property type="entry name" value="Stabilizer of iron transporter SufD"/>
    <property type="match status" value="1"/>
</dbReference>
<dbReference type="PANTHER" id="PTHR43575">
    <property type="entry name" value="PROTEIN ABCI7, CHLOROPLASTIC"/>
    <property type="match status" value="1"/>
</dbReference>
<keyword evidence="3" id="KW-1185">Reference proteome</keyword>
<dbReference type="Pfam" id="PF01458">
    <property type="entry name" value="SUFBD_core"/>
    <property type="match status" value="1"/>
</dbReference>
<feature type="domain" description="SUF system FeS cluster assembly SufBD core" evidence="1">
    <location>
        <begin position="171"/>
        <end position="395"/>
    </location>
</feature>
<gene>
    <name evidence="2" type="ORF">DFR48_101613</name>
</gene>
<dbReference type="NCBIfam" id="TIGR01981">
    <property type="entry name" value="sufD"/>
    <property type="match status" value="1"/>
</dbReference>
<dbReference type="InterPro" id="IPR037284">
    <property type="entry name" value="SUF_FeS_clus_asmbl_SufBD_sf"/>
</dbReference>
<dbReference type="AlphaFoldDB" id="A0A6I7HTQ1"/>
<dbReference type="InterPro" id="IPR000825">
    <property type="entry name" value="SUF_FeS_clus_asmbl_SufBD_core"/>
</dbReference>
<dbReference type="InterPro" id="IPR055346">
    <property type="entry name" value="Fe-S_cluster_assembly_SufBD"/>
</dbReference>
<dbReference type="EMBL" id="QPIX01000001">
    <property type="protein sequence ID" value="RCW28598.1"/>
    <property type="molecule type" value="Genomic_DNA"/>
</dbReference>
<dbReference type="InterPro" id="IPR011542">
    <property type="entry name" value="SUF_FeS_clus_asmbl_SufD"/>
</dbReference>
<name>A0A6I7HTQ1_9HYPH</name>
<evidence type="ECO:0000313" key="3">
    <source>
        <dbReference type="Proteomes" id="UP000252582"/>
    </source>
</evidence>
<dbReference type="GO" id="GO:0016226">
    <property type="term" value="P:iron-sulfur cluster assembly"/>
    <property type="evidence" value="ECO:0007669"/>
    <property type="project" value="InterPro"/>
</dbReference>
<dbReference type="RefSeq" id="WP_114361641.1">
    <property type="nucleotide sequence ID" value="NZ_QPIX01000001.1"/>
</dbReference>
<organism evidence="2 3">
    <name type="scientific">Ciceribacter lividus</name>
    <dbReference type="NCBI Taxonomy" id="1197950"/>
    <lineage>
        <taxon>Bacteria</taxon>
        <taxon>Pseudomonadati</taxon>
        <taxon>Pseudomonadota</taxon>
        <taxon>Alphaproteobacteria</taxon>
        <taxon>Hyphomicrobiales</taxon>
        <taxon>Rhizobiaceae</taxon>
        <taxon>Ciceribacter</taxon>
    </lineage>
</organism>
<evidence type="ECO:0000313" key="2">
    <source>
        <dbReference type="EMBL" id="RCW28598.1"/>
    </source>
</evidence>
<proteinExistence type="predicted"/>
<comment type="caution">
    <text evidence="2">The sequence shown here is derived from an EMBL/GenBank/DDBJ whole genome shotgun (WGS) entry which is preliminary data.</text>
</comment>